<dbReference type="CDD" id="cd01389">
    <property type="entry name" value="HMG-box_ROX1-like"/>
    <property type="match status" value="1"/>
</dbReference>
<gene>
    <name evidence="6" type="ORF">GMARGA_LOCUS10421</name>
</gene>
<keyword evidence="2" id="KW-0804">Transcription</keyword>
<keyword evidence="3" id="KW-0539">Nucleus</keyword>
<evidence type="ECO:0000256" key="1">
    <source>
        <dbReference type="ARBA" id="ARBA00023125"/>
    </source>
</evidence>
<dbReference type="PANTHER" id="PTHR10270">
    <property type="entry name" value="SOX TRANSCRIPTION FACTOR"/>
    <property type="match status" value="1"/>
</dbReference>
<dbReference type="EMBL" id="CAJVQB010005839">
    <property type="protein sequence ID" value="CAG8670990.1"/>
    <property type="molecule type" value="Genomic_DNA"/>
</dbReference>
<dbReference type="Pfam" id="PF00505">
    <property type="entry name" value="HMG_box"/>
    <property type="match status" value="1"/>
</dbReference>
<protein>
    <submittedName>
        <fullName evidence="6">34064_t:CDS:1</fullName>
    </submittedName>
</protein>
<dbReference type="SMART" id="SM00398">
    <property type="entry name" value="HMG"/>
    <property type="match status" value="1"/>
</dbReference>
<organism evidence="6 7">
    <name type="scientific">Gigaspora margarita</name>
    <dbReference type="NCBI Taxonomy" id="4874"/>
    <lineage>
        <taxon>Eukaryota</taxon>
        <taxon>Fungi</taxon>
        <taxon>Fungi incertae sedis</taxon>
        <taxon>Mucoromycota</taxon>
        <taxon>Glomeromycotina</taxon>
        <taxon>Glomeromycetes</taxon>
        <taxon>Diversisporales</taxon>
        <taxon>Gigasporaceae</taxon>
        <taxon>Gigaspora</taxon>
    </lineage>
</organism>
<feature type="DNA-binding region" description="HMG box" evidence="3">
    <location>
        <begin position="33"/>
        <end position="101"/>
    </location>
</feature>
<evidence type="ECO:0000256" key="2">
    <source>
        <dbReference type="ARBA" id="ARBA00023163"/>
    </source>
</evidence>
<evidence type="ECO:0000313" key="7">
    <source>
        <dbReference type="Proteomes" id="UP000789901"/>
    </source>
</evidence>
<accession>A0ABN7UT97</accession>
<feature type="region of interest" description="Disordered" evidence="4">
    <location>
        <begin position="15"/>
        <end position="37"/>
    </location>
</feature>
<evidence type="ECO:0000256" key="4">
    <source>
        <dbReference type="SAM" id="MobiDB-lite"/>
    </source>
</evidence>
<dbReference type="PANTHER" id="PTHR10270:SF161">
    <property type="entry name" value="SEX-DETERMINING REGION Y PROTEIN"/>
    <property type="match status" value="1"/>
</dbReference>
<dbReference type="InterPro" id="IPR036910">
    <property type="entry name" value="HMG_box_dom_sf"/>
</dbReference>
<evidence type="ECO:0000256" key="3">
    <source>
        <dbReference type="PROSITE-ProRule" id="PRU00267"/>
    </source>
</evidence>
<sequence length="200" mass="23715">MEEFCSMFMISKSSLISESQEKSKKQRRKENKALRPPNSFILYRKYQQSEIKKRYKNLTNANISKVVSKMWQNESEKVKFQFEKLADQMKVEHQKNYPDYEYRAKKKLQRKFNFNSLSNKKNNLPDEDITQIANSALLNSNPPQFITSEISQPSPLSPPPSFILEEFLNYSTTIDQIFSPDLDYIEPYDLIEFNFFDSMN</sequence>
<keyword evidence="1 3" id="KW-0238">DNA-binding</keyword>
<dbReference type="InterPro" id="IPR050140">
    <property type="entry name" value="SRY-related_HMG-box_TF-like"/>
</dbReference>
<dbReference type="SUPFAM" id="SSF47095">
    <property type="entry name" value="HMG-box"/>
    <property type="match status" value="1"/>
</dbReference>
<dbReference type="Gene3D" id="1.10.30.10">
    <property type="entry name" value="High mobility group box domain"/>
    <property type="match status" value="1"/>
</dbReference>
<name>A0ABN7UT97_GIGMA</name>
<proteinExistence type="predicted"/>
<reference evidence="6 7" key="1">
    <citation type="submission" date="2021-06" db="EMBL/GenBank/DDBJ databases">
        <authorList>
            <person name="Kallberg Y."/>
            <person name="Tangrot J."/>
            <person name="Rosling A."/>
        </authorList>
    </citation>
    <scope>NUCLEOTIDE SEQUENCE [LARGE SCALE GENOMIC DNA]</scope>
    <source>
        <strain evidence="6 7">120-4 pot B 10/14</strain>
    </source>
</reference>
<dbReference type="InterPro" id="IPR009071">
    <property type="entry name" value="HMG_box_dom"/>
</dbReference>
<evidence type="ECO:0000313" key="6">
    <source>
        <dbReference type="EMBL" id="CAG8670990.1"/>
    </source>
</evidence>
<evidence type="ECO:0000259" key="5">
    <source>
        <dbReference type="PROSITE" id="PS50118"/>
    </source>
</evidence>
<dbReference type="Proteomes" id="UP000789901">
    <property type="component" value="Unassembled WGS sequence"/>
</dbReference>
<keyword evidence="7" id="KW-1185">Reference proteome</keyword>
<comment type="caution">
    <text evidence="6">The sequence shown here is derived from an EMBL/GenBank/DDBJ whole genome shotgun (WGS) entry which is preliminary data.</text>
</comment>
<dbReference type="PROSITE" id="PS50118">
    <property type="entry name" value="HMG_BOX_2"/>
    <property type="match status" value="1"/>
</dbReference>
<feature type="domain" description="HMG box" evidence="5">
    <location>
        <begin position="33"/>
        <end position="101"/>
    </location>
</feature>